<sequence length="457" mass="50617">MHPLAAARVKALNSLPSPHREVALAACQLDCSDSDYCRFDRLWLSADSTLYGRLFLVLFAVLDSERIPPLARIEDLSSTEKRQIHHVYGVFDMCSFVIAWVEFLYDAHDFLLLIKDVVTVDDKMVLPPKTTLLVGFAHFTRAVEVKWVQKYECDIDRLAGNLGPSRVFWNSPAYLRLMVDAWQYTLSHPRPDVSMLHDCIAMIPATLSHSQLDVLLDAAGGSVDSLVRFVKKHLTLVDEVPAKLRTRHFIILSCRPLELLLHVEELLVADSSNRGPVQAGAVAESLVSCHLFPKVLVVLDAALDMANTPSNPAPAEFWLRTLRTVLSVTNTIIDSGSHPLRIALHHDFLPRMLQIALFLPDELLSANLQRNQHVLNAGQHRAQCVAQAADGTAMANKTERDSLKEMVACCGDPLAADEADLKKAGPVVVQEIEDGVDELLGEGSNDGHQLNVIMITK</sequence>
<reference evidence="1" key="1">
    <citation type="submission" date="2020-05" db="EMBL/GenBank/DDBJ databases">
        <title>Mycena genomes resolve the evolution of fungal bioluminescence.</title>
        <authorList>
            <person name="Tsai I.J."/>
        </authorList>
    </citation>
    <scope>NUCLEOTIDE SEQUENCE</scope>
    <source>
        <strain evidence="1">171206Taipei</strain>
    </source>
</reference>
<accession>A0A8H6WIC9</accession>
<keyword evidence="2" id="KW-1185">Reference proteome</keyword>
<gene>
    <name evidence="1" type="ORF">MIND_00116600</name>
</gene>
<dbReference type="AlphaFoldDB" id="A0A8H6WIC9"/>
<organism evidence="1 2">
    <name type="scientific">Mycena indigotica</name>
    <dbReference type="NCBI Taxonomy" id="2126181"/>
    <lineage>
        <taxon>Eukaryota</taxon>
        <taxon>Fungi</taxon>
        <taxon>Dikarya</taxon>
        <taxon>Basidiomycota</taxon>
        <taxon>Agaricomycotina</taxon>
        <taxon>Agaricomycetes</taxon>
        <taxon>Agaricomycetidae</taxon>
        <taxon>Agaricales</taxon>
        <taxon>Marasmiineae</taxon>
        <taxon>Mycenaceae</taxon>
        <taxon>Mycena</taxon>
    </lineage>
</organism>
<dbReference type="OrthoDB" id="3065134at2759"/>
<proteinExistence type="predicted"/>
<dbReference type="EMBL" id="JACAZF010000001">
    <property type="protein sequence ID" value="KAF7315993.1"/>
    <property type="molecule type" value="Genomic_DNA"/>
</dbReference>
<dbReference type="Proteomes" id="UP000636479">
    <property type="component" value="Unassembled WGS sequence"/>
</dbReference>
<evidence type="ECO:0000313" key="1">
    <source>
        <dbReference type="EMBL" id="KAF7315993.1"/>
    </source>
</evidence>
<dbReference type="RefSeq" id="XP_037226016.1">
    <property type="nucleotide sequence ID" value="XM_037358106.1"/>
</dbReference>
<dbReference type="GeneID" id="59340622"/>
<protein>
    <submittedName>
        <fullName evidence="1">Uncharacterized protein</fullName>
    </submittedName>
</protein>
<evidence type="ECO:0000313" key="2">
    <source>
        <dbReference type="Proteomes" id="UP000636479"/>
    </source>
</evidence>
<comment type="caution">
    <text evidence="1">The sequence shown here is derived from an EMBL/GenBank/DDBJ whole genome shotgun (WGS) entry which is preliminary data.</text>
</comment>
<name>A0A8H6WIC9_9AGAR</name>